<dbReference type="InterPro" id="IPR001878">
    <property type="entry name" value="Znf_CCHC"/>
</dbReference>
<gene>
    <name evidence="3" type="ORF">PACLA_8A067799</name>
</gene>
<feature type="region of interest" description="Disordered" evidence="2">
    <location>
        <begin position="516"/>
        <end position="545"/>
    </location>
</feature>
<keyword evidence="1" id="KW-0175">Coiled coil</keyword>
<dbReference type="GO" id="GO:0008270">
    <property type="term" value="F:zinc ion binding"/>
    <property type="evidence" value="ECO:0007669"/>
    <property type="project" value="InterPro"/>
</dbReference>
<keyword evidence="4" id="KW-1185">Reference proteome</keyword>
<dbReference type="InterPro" id="IPR000571">
    <property type="entry name" value="Znf_CCCH"/>
</dbReference>
<dbReference type="Proteomes" id="UP001152795">
    <property type="component" value="Unassembled WGS sequence"/>
</dbReference>
<protein>
    <submittedName>
        <fullName evidence="3">Uncharacterized protein LOC111333608</fullName>
    </submittedName>
</protein>
<evidence type="ECO:0000313" key="3">
    <source>
        <dbReference type="EMBL" id="CAB4028159.1"/>
    </source>
</evidence>
<dbReference type="InterPro" id="IPR005312">
    <property type="entry name" value="DUF1759"/>
</dbReference>
<feature type="region of interest" description="Disordered" evidence="2">
    <location>
        <begin position="573"/>
        <end position="597"/>
    </location>
</feature>
<feature type="coiled-coil region" evidence="1">
    <location>
        <begin position="377"/>
        <end position="428"/>
    </location>
</feature>
<feature type="compositionally biased region" description="Polar residues" evidence="2">
    <location>
        <begin position="296"/>
        <end position="305"/>
    </location>
</feature>
<dbReference type="PANTHER" id="PTHR47331">
    <property type="entry name" value="PHD-TYPE DOMAIN-CONTAINING PROTEIN"/>
    <property type="match status" value="1"/>
</dbReference>
<feature type="compositionally biased region" description="Polar residues" evidence="2">
    <location>
        <begin position="530"/>
        <end position="541"/>
    </location>
</feature>
<feature type="region of interest" description="Disordered" evidence="2">
    <location>
        <begin position="274"/>
        <end position="321"/>
    </location>
</feature>
<accession>A0A6S7L6R6</accession>
<dbReference type="SUPFAM" id="SSF57756">
    <property type="entry name" value="Retrovirus zinc finger-like domains"/>
    <property type="match status" value="1"/>
</dbReference>
<sequence length="624" mass="71358">MAMLDVQNIPVGEKMLRLQSSLAGKALTLVKDLGYSSAACAYERAKSKLEKRYEGERRQQIKQLTTLRNWPKVRSHNLQELEEFQALLERILITINNCGSLQDQSLNLSAKEKLTERDFQTYKYWLIDYAREDCFESLVDWVELRVQVMEEARGETEGFGKKNKERGNKNPRFRGFNTRFSTRYCIVSTCKQDHPPWVCDAFKRLPVEKRKELISKSIRCYRCLAAGHHSKDCRKARKCGVDGCQSNNHSSYIHESTPQNGNTNARQQLEPEAPTFYARQPPAQEARTEQSGRMDINNQQRSESSTQERTHKTNTATACKESIDDKAKQSVATDSEFSTIWVAINGIQDVVTAKLEEVTLAHDNKLIRIEAEVCKVRSNYERKIENLNNKCHELLLKLECKKALEDKVNKLEVLVGNLKADIQDLRNENGLFKLKPRLFKNSTPKVQQKNTGNNDLDLIGTINIPDEPITIVDKQPQDLNKNLELNTSLSVSNKTSRADKGSVYNPQMNSVIECIEARNQPRSNPPRGPRTSNVSKRNSAIPSHPLPKHLVPCPFLRRRGFCLKGPLCDFQHKDSQSSNNPTNNSSNNPFYCSSNNRPRVSNNLQRYPHNLGYTSYPNIFTTYY</sequence>
<dbReference type="GO" id="GO:0003676">
    <property type="term" value="F:nucleic acid binding"/>
    <property type="evidence" value="ECO:0007669"/>
    <property type="project" value="InterPro"/>
</dbReference>
<feature type="compositionally biased region" description="Low complexity" evidence="2">
    <location>
        <begin position="576"/>
        <end position="588"/>
    </location>
</feature>
<name>A0A6S7L6R6_PARCT</name>
<dbReference type="InterPro" id="IPR036875">
    <property type="entry name" value="Znf_CCHC_sf"/>
</dbReference>
<dbReference type="PROSITE" id="PS50103">
    <property type="entry name" value="ZF_C3H1"/>
    <property type="match status" value="1"/>
</dbReference>
<evidence type="ECO:0000256" key="1">
    <source>
        <dbReference type="SAM" id="Coils"/>
    </source>
</evidence>
<dbReference type="Pfam" id="PF03564">
    <property type="entry name" value="DUF1759"/>
    <property type="match status" value="1"/>
</dbReference>
<reference evidence="3" key="1">
    <citation type="submission" date="2020-04" db="EMBL/GenBank/DDBJ databases">
        <authorList>
            <person name="Alioto T."/>
            <person name="Alioto T."/>
            <person name="Gomez Garrido J."/>
        </authorList>
    </citation>
    <scope>NUCLEOTIDE SEQUENCE</scope>
    <source>
        <strain evidence="3">A484AB</strain>
    </source>
</reference>
<comment type="caution">
    <text evidence="3">The sequence shown here is derived from an EMBL/GenBank/DDBJ whole genome shotgun (WGS) entry which is preliminary data.</text>
</comment>
<evidence type="ECO:0000256" key="2">
    <source>
        <dbReference type="SAM" id="MobiDB-lite"/>
    </source>
</evidence>
<organism evidence="3 4">
    <name type="scientific">Paramuricea clavata</name>
    <name type="common">Red gorgonian</name>
    <name type="synonym">Violescent sea-whip</name>
    <dbReference type="NCBI Taxonomy" id="317549"/>
    <lineage>
        <taxon>Eukaryota</taxon>
        <taxon>Metazoa</taxon>
        <taxon>Cnidaria</taxon>
        <taxon>Anthozoa</taxon>
        <taxon>Octocorallia</taxon>
        <taxon>Malacalcyonacea</taxon>
        <taxon>Plexauridae</taxon>
        <taxon>Paramuricea</taxon>
    </lineage>
</organism>
<dbReference type="AlphaFoldDB" id="A0A6S7L6R6"/>
<dbReference type="EMBL" id="CACRXK020015285">
    <property type="protein sequence ID" value="CAB4028159.1"/>
    <property type="molecule type" value="Genomic_DNA"/>
</dbReference>
<proteinExistence type="predicted"/>
<dbReference type="PANTHER" id="PTHR47331:SF5">
    <property type="entry name" value="RIBONUCLEASE H"/>
    <property type="match status" value="1"/>
</dbReference>
<evidence type="ECO:0000313" key="4">
    <source>
        <dbReference type="Proteomes" id="UP001152795"/>
    </source>
</evidence>
<dbReference type="PROSITE" id="PS50158">
    <property type="entry name" value="ZF_CCHC"/>
    <property type="match status" value="1"/>
</dbReference>
<dbReference type="OrthoDB" id="5984724at2759"/>